<evidence type="ECO:0000256" key="4">
    <source>
        <dbReference type="ARBA" id="ARBA00022777"/>
    </source>
</evidence>
<evidence type="ECO:0000256" key="1">
    <source>
        <dbReference type="ARBA" id="ARBA00010688"/>
    </source>
</evidence>
<reference evidence="9" key="1">
    <citation type="journal article" date="2024" name="Int. J. Syst. Evol. Microbiol.">
        <title>Methylomarinovum tepidoasis sp. nov., a moderately thermophilic methanotroph of the family Methylothermaceae isolated from a deep-sea hydrothermal field.</title>
        <authorList>
            <person name="Hirayama H."/>
            <person name="Takaki Y."/>
            <person name="Abe M."/>
            <person name="Miyazaki M."/>
            <person name="Uematsu K."/>
            <person name="Matsui Y."/>
            <person name="Takai K."/>
        </authorList>
    </citation>
    <scope>NUCLEOTIDE SEQUENCE [LARGE SCALE GENOMIC DNA]</scope>
    <source>
        <strain evidence="9">IN45</strain>
    </source>
</reference>
<keyword evidence="5" id="KW-0067">ATP-binding</keyword>
<dbReference type="GO" id="GO:0005524">
    <property type="term" value="F:ATP binding"/>
    <property type="evidence" value="ECO:0007669"/>
    <property type="project" value="UniProtKB-KW"/>
</dbReference>
<dbReference type="Pfam" id="PF00294">
    <property type="entry name" value="PfkB"/>
    <property type="match status" value="1"/>
</dbReference>
<evidence type="ECO:0000313" key="9">
    <source>
        <dbReference type="Proteomes" id="UP001321450"/>
    </source>
</evidence>
<dbReference type="PROSITE" id="PS00584">
    <property type="entry name" value="PFKB_KINASES_2"/>
    <property type="match status" value="1"/>
</dbReference>
<feature type="domain" description="Carbohydrate kinase PfkB" evidence="7">
    <location>
        <begin position="11"/>
        <end position="291"/>
    </location>
</feature>
<dbReference type="GO" id="GO:0008443">
    <property type="term" value="F:phosphofructokinase activity"/>
    <property type="evidence" value="ECO:0007669"/>
    <property type="project" value="TreeGrafter"/>
</dbReference>
<evidence type="ECO:0000259" key="7">
    <source>
        <dbReference type="Pfam" id="PF00294"/>
    </source>
</evidence>
<dbReference type="KEGG" id="meiy:MIN45_P2011"/>
<comment type="similarity">
    <text evidence="1 6">Belongs to the carbohydrate kinase PfkB family.</text>
</comment>
<dbReference type="RefSeq" id="WP_286292041.1">
    <property type="nucleotide sequence ID" value="NZ_AP024718.1"/>
</dbReference>
<dbReference type="InterPro" id="IPR029056">
    <property type="entry name" value="Ribokinase-like"/>
</dbReference>
<dbReference type="PANTHER" id="PTHR46566">
    <property type="entry name" value="1-PHOSPHOFRUCTOKINASE-RELATED"/>
    <property type="match status" value="1"/>
</dbReference>
<keyword evidence="3" id="KW-0547">Nucleotide-binding</keyword>
<dbReference type="Proteomes" id="UP001321450">
    <property type="component" value="Chromosome"/>
</dbReference>
<dbReference type="PANTHER" id="PTHR46566:SF2">
    <property type="entry name" value="ATP-DEPENDENT 6-PHOSPHOFRUCTOKINASE ISOZYME 2"/>
    <property type="match status" value="1"/>
</dbReference>
<dbReference type="InterPro" id="IPR017583">
    <property type="entry name" value="Tagatose/fructose_Pkinase"/>
</dbReference>
<name>A0AAU9C146_9GAMM</name>
<sequence>MPIATLTLNPAIDVTYDIDRLIPDYKVHAAATRYDPGGNGINVSRALKRLQVPARTFCVLAGETGLFLERLLQRHLDDPAYIRIAGETRINCTLLEQASGSQYEVSGIGPHLGTDRLDDLLDTFVDYVGEGCGVVTGSVPPGVGPDVYAQLVGRIRAQGGRPVLDAHGELLRLGVQAHPFLVKPNRYELEQLVGRPLPDADTVAGVLPQLKEYGINYWCVSLGGEGAVLFDGHRLWHARPPRVPVRSTVGAGDSMVAALVAGFAREMDTAEILRLAVACSAGTVMQPGTELFDPERLPELLQQVEVTVIDKRTRR</sequence>
<gene>
    <name evidence="8" type="ORF">MIN45_P2011</name>
</gene>
<keyword evidence="9" id="KW-1185">Reference proteome</keyword>
<keyword evidence="2 6" id="KW-0808">Transferase</keyword>
<dbReference type="GO" id="GO:0005829">
    <property type="term" value="C:cytosol"/>
    <property type="evidence" value="ECO:0007669"/>
    <property type="project" value="TreeGrafter"/>
</dbReference>
<evidence type="ECO:0000256" key="5">
    <source>
        <dbReference type="ARBA" id="ARBA00022840"/>
    </source>
</evidence>
<dbReference type="InterPro" id="IPR002173">
    <property type="entry name" value="Carboh/pur_kinase_PfkB_CS"/>
</dbReference>
<dbReference type="SUPFAM" id="SSF53613">
    <property type="entry name" value="Ribokinase-like"/>
    <property type="match status" value="1"/>
</dbReference>
<dbReference type="GO" id="GO:0016052">
    <property type="term" value="P:carbohydrate catabolic process"/>
    <property type="evidence" value="ECO:0007669"/>
    <property type="project" value="UniProtKB-ARBA"/>
</dbReference>
<evidence type="ECO:0000256" key="3">
    <source>
        <dbReference type="ARBA" id="ARBA00022741"/>
    </source>
</evidence>
<evidence type="ECO:0000256" key="6">
    <source>
        <dbReference type="PIRNR" id="PIRNR000535"/>
    </source>
</evidence>
<organism evidence="8 9">
    <name type="scientific">Methylomarinovum tepidoasis</name>
    <dbReference type="NCBI Taxonomy" id="2840183"/>
    <lineage>
        <taxon>Bacteria</taxon>
        <taxon>Pseudomonadati</taxon>
        <taxon>Pseudomonadota</taxon>
        <taxon>Gammaproteobacteria</taxon>
        <taxon>Methylococcales</taxon>
        <taxon>Methylothermaceae</taxon>
        <taxon>Methylomarinovum</taxon>
    </lineage>
</organism>
<dbReference type="GO" id="GO:0044281">
    <property type="term" value="P:small molecule metabolic process"/>
    <property type="evidence" value="ECO:0007669"/>
    <property type="project" value="UniProtKB-ARBA"/>
</dbReference>
<keyword evidence="4" id="KW-0418">Kinase</keyword>
<proteinExistence type="inferred from homology"/>
<dbReference type="EMBL" id="AP024718">
    <property type="protein sequence ID" value="BCX89638.1"/>
    <property type="molecule type" value="Genomic_DNA"/>
</dbReference>
<dbReference type="InterPro" id="IPR011611">
    <property type="entry name" value="PfkB_dom"/>
</dbReference>
<dbReference type="Gene3D" id="3.40.1190.20">
    <property type="match status" value="1"/>
</dbReference>
<dbReference type="FunFam" id="3.40.1190.20:FF:000001">
    <property type="entry name" value="Phosphofructokinase"/>
    <property type="match status" value="1"/>
</dbReference>
<evidence type="ECO:0000313" key="8">
    <source>
        <dbReference type="EMBL" id="BCX89638.1"/>
    </source>
</evidence>
<evidence type="ECO:0000256" key="2">
    <source>
        <dbReference type="ARBA" id="ARBA00022679"/>
    </source>
</evidence>
<dbReference type="AlphaFoldDB" id="A0AAU9C146"/>
<dbReference type="NCBIfam" id="TIGR03168">
    <property type="entry name" value="1-PFK"/>
    <property type="match status" value="1"/>
</dbReference>
<protein>
    <recommendedName>
        <fullName evidence="6">Phosphofructokinase</fullName>
    </recommendedName>
</protein>
<dbReference type="PIRSF" id="PIRSF000535">
    <property type="entry name" value="1PFK/6PFK/LacC"/>
    <property type="match status" value="1"/>
</dbReference>
<accession>A0AAU9C146</accession>
<dbReference type="CDD" id="cd01164">
    <property type="entry name" value="FruK_PfkB_like"/>
    <property type="match status" value="1"/>
</dbReference>